<gene>
    <name evidence="2" type="ORF">M9Y10_030721</name>
</gene>
<dbReference type="SMART" id="SM00855">
    <property type="entry name" value="PGAM"/>
    <property type="match status" value="1"/>
</dbReference>
<dbReference type="PROSITE" id="PS00175">
    <property type="entry name" value="PG_MUTASE"/>
    <property type="match status" value="1"/>
</dbReference>
<dbReference type="PANTHER" id="PTHR46517">
    <property type="entry name" value="FRUCTOSE-2,6-BISPHOSPHATASE TIGAR"/>
    <property type="match status" value="1"/>
</dbReference>
<evidence type="ECO:0008006" key="4">
    <source>
        <dbReference type="Google" id="ProtNLM"/>
    </source>
</evidence>
<organism evidence="2 3">
    <name type="scientific">Tritrichomonas musculus</name>
    <dbReference type="NCBI Taxonomy" id="1915356"/>
    <lineage>
        <taxon>Eukaryota</taxon>
        <taxon>Metamonada</taxon>
        <taxon>Parabasalia</taxon>
        <taxon>Tritrichomonadida</taxon>
        <taxon>Tritrichomonadidae</taxon>
        <taxon>Tritrichomonas</taxon>
    </lineage>
</organism>
<dbReference type="CDD" id="cd07067">
    <property type="entry name" value="HP_PGM_like"/>
    <property type="match status" value="1"/>
</dbReference>
<dbReference type="PANTHER" id="PTHR46517:SF1">
    <property type="entry name" value="FRUCTOSE-2,6-BISPHOSPHATASE TIGAR"/>
    <property type="match status" value="1"/>
</dbReference>
<dbReference type="InterPro" id="IPR029033">
    <property type="entry name" value="His_PPase_superfam"/>
</dbReference>
<protein>
    <recommendedName>
        <fullName evidence="4">Phosphoglycerate mutase (2,3-diphosphoglycerate-dependent)</fullName>
    </recommendedName>
</protein>
<dbReference type="InterPro" id="IPR051695">
    <property type="entry name" value="Phosphoglycerate_Mutase"/>
</dbReference>
<evidence type="ECO:0000313" key="3">
    <source>
        <dbReference type="Proteomes" id="UP001470230"/>
    </source>
</evidence>
<proteinExistence type="predicted"/>
<reference evidence="2 3" key="1">
    <citation type="submission" date="2024-04" db="EMBL/GenBank/DDBJ databases">
        <title>Tritrichomonas musculus Genome.</title>
        <authorList>
            <person name="Alves-Ferreira E."/>
            <person name="Grigg M."/>
            <person name="Lorenzi H."/>
            <person name="Galac M."/>
        </authorList>
    </citation>
    <scope>NUCLEOTIDE SEQUENCE [LARGE SCALE GENOMIC DNA]</scope>
    <source>
        <strain evidence="2 3">EAF2021</strain>
    </source>
</reference>
<accession>A0ABR2H3T8</accession>
<name>A0ABR2H3T8_9EUKA</name>
<dbReference type="EMBL" id="JAPFFF010000045">
    <property type="protein sequence ID" value="KAK8840513.1"/>
    <property type="molecule type" value="Genomic_DNA"/>
</dbReference>
<dbReference type="PIRSF" id="PIRSF000709">
    <property type="entry name" value="6PFK_2-Ptase"/>
    <property type="match status" value="1"/>
</dbReference>
<dbReference type="SUPFAM" id="SSF53254">
    <property type="entry name" value="Phosphoglycerate mutase-like"/>
    <property type="match status" value="1"/>
</dbReference>
<dbReference type="InterPro" id="IPR013078">
    <property type="entry name" value="His_Pase_superF_clade-1"/>
</dbReference>
<dbReference type="Proteomes" id="UP001470230">
    <property type="component" value="Unassembled WGS sequence"/>
</dbReference>
<comment type="caution">
    <text evidence="2">The sequence shown here is derived from an EMBL/GenBank/DDBJ whole genome shotgun (WGS) entry which is preliminary data.</text>
</comment>
<sequence>MLIYLVRHGETDYNKTGKLQGWSDIPLNEYGVELAEKTAEGLKEIEFDLVFSSPFQRSYATTEKIIKNRNLSIQTDDRLKEINLGPNEGDLYEEVRMNENHPLHNFFRKPEDYSPVEGAESIEDVKKRAFDFLNDKIFPLEKKFKSILIVAHGALNRCILNTILDIHDKNFWKINLPNCAVSILSLENRKLKVLERSKIYY</sequence>
<evidence type="ECO:0000313" key="2">
    <source>
        <dbReference type="EMBL" id="KAK8840513.1"/>
    </source>
</evidence>
<dbReference type="InterPro" id="IPR001345">
    <property type="entry name" value="PG/BPGM_mutase_AS"/>
</dbReference>
<keyword evidence="3" id="KW-1185">Reference proteome</keyword>
<evidence type="ECO:0000256" key="1">
    <source>
        <dbReference type="ARBA" id="ARBA00022801"/>
    </source>
</evidence>
<keyword evidence="1" id="KW-0378">Hydrolase</keyword>
<dbReference type="Gene3D" id="3.40.50.1240">
    <property type="entry name" value="Phosphoglycerate mutase-like"/>
    <property type="match status" value="1"/>
</dbReference>
<dbReference type="Pfam" id="PF00300">
    <property type="entry name" value="His_Phos_1"/>
    <property type="match status" value="1"/>
</dbReference>